<feature type="region of interest" description="Disordered" evidence="1">
    <location>
        <begin position="32"/>
        <end position="64"/>
    </location>
</feature>
<dbReference type="EMBL" id="JAAAJA010001631">
    <property type="protein sequence ID" value="KAG0247065.1"/>
    <property type="molecule type" value="Genomic_DNA"/>
</dbReference>
<keyword evidence="3" id="KW-1185">Reference proteome</keyword>
<protein>
    <submittedName>
        <fullName evidence="2">Uncharacterized protein</fullName>
    </submittedName>
</protein>
<sequence length="84" mass="9330">MEILPSSSVEVHYNNCLNVKKLVQDVKRARKEAQEVREETQEAKVEADDVPRGGSSTGRSISSAERPTLFNAAELFRLDGIATR</sequence>
<name>A0A9P6TUS5_9FUNG</name>
<evidence type="ECO:0000256" key="1">
    <source>
        <dbReference type="SAM" id="MobiDB-lite"/>
    </source>
</evidence>
<dbReference type="Proteomes" id="UP000726737">
    <property type="component" value="Unassembled WGS sequence"/>
</dbReference>
<comment type="caution">
    <text evidence="2">The sequence shown here is derived from an EMBL/GenBank/DDBJ whole genome shotgun (WGS) entry which is preliminary data.</text>
</comment>
<proteinExistence type="predicted"/>
<feature type="non-terminal residue" evidence="2">
    <location>
        <position position="84"/>
    </location>
</feature>
<reference evidence="2" key="1">
    <citation type="journal article" date="2020" name="Fungal Divers.">
        <title>Resolving the Mortierellaceae phylogeny through synthesis of multi-gene phylogenetics and phylogenomics.</title>
        <authorList>
            <person name="Vandepol N."/>
            <person name="Liber J."/>
            <person name="Desiro A."/>
            <person name="Na H."/>
            <person name="Kennedy M."/>
            <person name="Barry K."/>
            <person name="Grigoriev I.V."/>
            <person name="Miller A.N."/>
            <person name="O'Donnell K."/>
            <person name="Stajich J.E."/>
            <person name="Bonito G."/>
        </authorList>
    </citation>
    <scope>NUCLEOTIDE SEQUENCE</scope>
    <source>
        <strain evidence="2">KOD948</strain>
    </source>
</reference>
<feature type="compositionally biased region" description="Low complexity" evidence="1">
    <location>
        <begin position="52"/>
        <end position="64"/>
    </location>
</feature>
<evidence type="ECO:0000313" key="2">
    <source>
        <dbReference type="EMBL" id="KAG0247065.1"/>
    </source>
</evidence>
<dbReference type="AlphaFoldDB" id="A0A9P6TUS5"/>
<gene>
    <name evidence="2" type="ORF">BG011_002105</name>
</gene>
<organism evidence="2 3">
    <name type="scientific">Mortierella polycephala</name>
    <dbReference type="NCBI Taxonomy" id="41804"/>
    <lineage>
        <taxon>Eukaryota</taxon>
        <taxon>Fungi</taxon>
        <taxon>Fungi incertae sedis</taxon>
        <taxon>Mucoromycota</taxon>
        <taxon>Mortierellomycotina</taxon>
        <taxon>Mortierellomycetes</taxon>
        <taxon>Mortierellales</taxon>
        <taxon>Mortierellaceae</taxon>
        <taxon>Mortierella</taxon>
    </lineage>
</organism>
<feature type="compositionally biased region" description="Basic and acidic residues" evidence="1">
    <location>
        <begin position="32"/>
        <end position="51"/>
    </location>
</feature>
<accession>A0A9P6TUS5</accession>
<evidence type="ECO:0000313" key="3">
    <source>
        <dbReference type="Proteomes" id="UP000726737"/>
    </source>
</evidence>